<feature type="active site" description="Nucleophile" evidence="4">
    <location>
        <position position="368"/>
    </location>
</feature>
<feature type="domain" description="TRAM" evidence="6">
    <location>
        <begin position="19"/>
        <end position="79"/>
    </location>
</feature>
<dbReference type="PANTHER" id="PTHR11061">
    <property type="entry name" value="RNA M5U METHYLTRANSFERASE"/>
    <property type="match status" value="1"/>
</dbReference>
<dbReference type="PROSITE" id="PS51687">
    <property type="entry name" value="SAM_MT_RNA_M5U"/>
    <property type="match status" value="1"/>
</dbReference>
<feature type="binding site" evidence="4">
    <location>
        <position position="274"/>
    </location>
    <ligand>
        <name>S-adenosyl-L-methionine</name>
        <dbReference type="ChEBI" id="CHEBI:59789"/>
    </ligand>
</feature>
<dbReference type="InterPro" id="IPR030391">
    <property type="entry name" value="MeTrfase_TrmA_CS"/>
</dbReference>
<dbReference type="PROSITE" id="PS01231">
    <property type="entry name" value="TRMA_2"/>
    <property type="match status" value="1"/>
</dbReference>
<dbReference type="AlphaFoldDB" id="A0A967B2N6"/>
<dbReference type="Gene3D" id="2.40.50.140">
    <property type="entry name" value="Nucleic acid-binding proteins"/>
    <property type="match status" value="1"/>
</dbReference>
<dbReference type="CDD" id="cd02440">
    <property type="entry name" value="AdoMet_MTases"/>
    <property type="match status" value="1"/>
</dbReference>
<dbReference type="SUPFAM" id="SSF50249">
    <property type="entry name" value="Nucleic acid-binding proteins"/>
    <property type="match status" value="1"/>
</dbReference>
<dbReference type="GO" id="GO:0070475">
    <property type="term" value="P:rRNA base methylation"/>
    <property type="evidence" value="ECO:0007669"/>
    <property type="project" value="TreeGrafter"/>
</dbReference>
<comment type="similarity">
    <text evidence="4">Belongs to the class I-like SAM-binding methyltransferase superfamily. RNA M5U methyltransferase family.</text>
</comment>
<evidence type="ECO:0000313" key="7">
    <source>
        <dbReference type="EMBL" id="NHN56902.1"/>
    </source>
</evidence>
<evidence type="ECO:0000256" key="2">
    <source>
        <dbReference type="ARBA" id="ARBA00022679"/>
    </source>
</evidence>
<dbReference type="Pfam" id="PF01938">
    <property type="entry name" value="TRAM"/>
    <property type="match status" value="1"/>
</dbReference>
<dbReference type="PROSITE" id="PS50926">
    <property type="entry name" value="TRAM"/>
    <property type="match status" value="1"/>
</dbReference>
<reference evidence="7" key="1">
    <citation type="submission" date="2020-03" db="EMBL/GenBank/DDBJ databases">
        <title>Draft sequencing of Calidifontibacter sp. DB0510.</title>
        <authorList>
            <person name="Kim D.-U."/>
        </authorList>
    </citation>
    <scope>NUCLEOTIDE SEQUENCE</scope>
    <source>
        <strain evidence="7">DB0510</strain>
    </source>
</reference>
<evidence type="ECO:0000256" key="4">
    <source>
        <dbReference type="PROSITE-ProRule" id="PRU01024"/>
    </source>
</evidence>
<evidence type="ECO:0000256" key="3">
    <source>
        <dbReference type="ARBA" id="ARBA00022691"/>
    </source>
</evidence>
<dbReference type="Pfam" id="PF01135">
    <property type="entry name" value="PCMT"/>
    <property type="match status" value="1"/>
</dbReference>
<accession>A0A967B2N6</accession>
<feature type="binding site" evidence="4">
    <location>
        <position position="298"/>
    </location>
    <ligand>
        <name>S-adenosyl-L-methionine</name>
        <dbReference type="ChEBI" id="CHEBI:59789"/>
    </ligand>
</feature>
<name>A0A967B2N6_9MICO</name>
<feature type="region of interest" description="Disordered" evidence="5">
    <location>
        <begin position="1"/>
        <end position="21"/>
    </location>
</feature>
<keyword evidence="2 4" id="KW-0808">Transferase</keyword>
<gene>
    <name evidence="7" type="ORF">G9U51_14085</name>
</gene>
<dbReference type="EMBL" id="JAAOIV010000011">
    <property type="protein sequence ID" value="NHN56902.1"/>
    <property type="molecule type" value="Genomic_DNA"/>
</dbReference>
<dbReference type="PANTHER" id="PTHR11061:SF30">
    <property type="entry name" value="TRNA (URACIL(54)-C(5))-METHYLTRANSFERASE"/>
    <property type="match status" value="1"/>
</dbReference>
<dbReference type="InterPro" id="IPR002792">
    <property type="entry name" value="TRAM_dom"/>
</dbReference>
<evidence type="ECO:0000313" key="8">
    <source>
        <dbReference type="Proteomes" id="UP000744769"/>
    </source>
</evidence>
<dbReference type="GO" id="GO:0070041">
    <property type="term" value="F:rRNA (uridine-C5-)-methyltransferase activity"/>
    <property type="evidence" value="ECO:0007669"/>
    <property type="project" value="TreeGrafter"/>
</dbReference>
<dbReference type="Pfam" id="PF05958">
    <property type="entry name" value="tRNA_U5-meth_tr"/>
    <property type="match status" value="1"/>
</dbReference>
<proteinExistence type="inferred from homology"/>
<dbReference type="InterPro" id="IPR012340">
    <property type="entry name" value="NA-bd_OB-fold"/>
</dbReference>
<comment type="caution">
    <text evidence="7">The sequence shown here is derived from an EMBL/GenBank/DDBJ whole genome shotgun (WGS) entry which is preliminary data.</text>
</comment>
<keyword evidence="3 4" id="KW-0949">S-adenosyl-L-methionine</keyword>
<feature type="binding site" evidence="4">
    <location>
        <position position="245"/>
    </location>
    <ligand>
        <name>S-adenosyl-L-methionine</name>
        <dbReference type="ChEBI" id="CHEBI:59789"/>
    </ligand>
</feature>
<organism evidence="7 8">
    <name type="scientific">Metallococcus carri</name>
    <dbReference type="NCBI Taxonomy" id="1656884"/>
    <lineage>
        <taxon>Bacteria</taxon>
        <taxon>Bacillati</taxon>
        <taxon>Actinomycetota</taxon>
        <taxon>Actinomycetes</taxon>
        <taxon>Micrococcales</taxon>
        <taxon>Dermacoccaceae</taxon>
        <taxon>Metallococcus</taxon>
    </lineage>
</organism>
<keyword evidence="1 4" id="KW-0489">Methyltransferase</keyword>
<protein>
    <submittedName>
        <fullName evidence="7">Class I SAM-dependent RNA methyltransferase</fullName>
    </submittedName>
</protein>
<dbReference type="Gene3D" id="2.40.50.1070">
    <property type="match status" value="1"/>
</dbReference>
<feature type="compositionally biased region" description="Basic and acidic residues" evidence="5">
    <location>
        <begin position="1"/>
        <end position="10"/>
    </location>
</feature>
<keyword evidence="8" id="KW-1185">Reference proteome</keyword>
<dbReference type="InterPro" id="IPR010280">
    <property type="entry name" value="U5_MeTrfase_fam"/>
</dbReference>
<evidence type="ECO:0000256" key="1">
    <source>
        <dbReference type="ARBA" id="ARBA00022603"/>
    </source>
</evidence>
<dbReference type="InterPro" id="IPR029063">
    <property type="entry name" value="SAM-dependent_MTases_sf"/>
</dbReference>
<dbReference type="SUPFAM" id="SSF53335">
    <property type="entry name" value="S-adenosyl-L-methionine-dependent methyltransferases"/>
    <property type="match status" value="1"/>
</dbReference>
<evidence type="ECO:0000259" key="6">
    <source>
        <dbReference type="PROSITE" id="PS50926"/>
    </source>
</evidence>
<dbReference type="Gene3D" id="3.40.50.150">
    <property type="entry name" value="Vaccinia Virus protein VP39"/>
    <property type="match status" value="2"/>
</dbReference>
<feature type="binding site" evidence="4">
    <location>
        <position position="341"/>
    </location>
    <ligand>
        <name>S-adenosyl-L-methionine</name>
        <dbReference type="ChEBI" id="CHEBI:59789"/>
    </ligand>
</feature>
<dbReference type="Proteomes" id="UP000744769">
    <property type="component" value="Unassembled WGS sequence"/>
</dbReference>
<evidence type="ECO:0000256" key="5">
    <source>
        <dbReference type="SAM" id="MobiDB-lite"/>
    </source>
</evidence>
<dbReference type="RefSeq" id="WP_166197624.1">
    <property type="nucleotide sequence ID" value="NZ_JAAOIV010000011.1"/>
</dbReference>
<sequence length="417" mass="44135">MSGRGRDRCRPRSRTQQGRSLKGERLTLEVGEVAHGGHCVARHEGRVVFVRHALPGEQVVALVTDGSEGSRFLRADAIEVLTASPHRVQPPCPYAGPGRCGGCDWQHATPAYGRALKTHVVQEQLRRLAGLDWDGEVEALPSETDDGLRWRTRLELTTGARGRLGLRKHRSHDVVTIEDCLIAVPQVTATGVLAESMASGVTGADVAVASDGSVTVVELPDTEPAPITEVVRERAFTVDARGFWQVHPSAAPTFVDVVLAGLDPQPGERALDLYCGVGLFAAFLADAVGERGRVIGVEGDATAVEHARANLAGLPQAEVFGGDVAAVLAEESFSADLVVLDPPRAGAGREVIAAIAAAAPRAIAYVACDPAALARDLAYAAEHGYWVRSLRAFDAFPMTQHIECIAILQPGPAGPHD</sequence>